<dbReference type="AlphaFoldDB" id="A0A9Q7EWQ0"/>
<keyword evidence="7" id="KW-0032">Aminotransferase</keyword>
<dbReference type="EMBL" id="CP072943">
    <property type="protein sequence ID" value="QTX33458.1"/>
    <property type="molecule type" value="Genomic_DNA"/>
</dbReference>
<accession>A0A9Q7EWQ0</accession>
<dbReference type="Gene3D" id="3.40.640.10">
    <property type="entry name" value="Type I PLP-dependent aspartate aminotransferase-like (Major domain)"/>
    <property type="match status" value="1"/>
</dbReference>
<comment type="similarity">
    <text evidence="1">In the C-terminal section; belongs to the class-I pyridoxal-phosphate-dependent aminotransferase family.</text>
</comment>
<gene>
    <name evidence="7" type="ORF">KAR29_06205</name>
</gene>
<keyword evidence="7" id="KW-0808">Transferase</keyword>
<dbReference type="KEGG" id="aram:KAR29_06205"/>
<dbReference type="GO" id="GO:0003677">
    <property type="term" value="F:DNA binding"/>
    <property type="evidence" value="ECO:0007669"/>
    <property type="project" value="UniProtKB-KW"/>
</dbReference>
<evidence type="ECO:0000256" key="4">
    <source>
        <dbReference type="ARBA" id="ARBA00023125"/>
    </source>
</evidence>
<keyword evidence="5" id="KW-0804">Transcription</keyword>
<dbReference type="InterPro" id="IPR004839">
    <property type="entry name" value="Aminotransferase_I/II_large"/>
</dbReference>
<dbReference type="SUPFAM" id="SSF53383">
    <property type="entry name" value="PLP-dependent transferases"/>
    <property type="match status" value="1"/>
</dbReference>
<dbReference type="InterPro" id="IPR036388">
    <property type="entry name" value="WH-like_DNA-bd_sf"/>
</dbReference>
<dbReference type="InterPro" id="IPR015424">
    <property type="entry name" value="PyrdxlP-dep_Trfase"/>
</dbReference>
<keyword evidence="4" id="KW-0238">DNA-binding</keyword>
<evidence type="ECO:0000259" key="6">
    <source>
        <dbReference type="PROSITE" id="PS50949"/>
    </source>
</evidence>
<dbReference type="PRINTS" id="PR00035">
    <property type="entry name" value="HTHGNTR"/>
</dbReference>
<evidence type="ECO:0000256" key="1">
    <source>
        <dbReference type="ARBA" id="ARBA00005384"/>
    </source>
</evidence>
<keyword evidence="3" id="KW-0805">Transcription regulation</keyword>
<evidence type="ECO:0000313" key="8">
    <source>
        <dbReference type="Proteomes" id="UP000671879"/>
    </source>
</evidence>
<organism evidence="7 8">
    <name type="scientific">Aminithiophilus ramosus</name>
    <dbReference type="NCBI Taxonomy" id="3029084"/>
    <lineage>
        <taxon>Bacteria</taxon>
        <taxon>Thermotogati</taxon>
        <taxon>Synergistota</taxon>
        <taxon>Synergistia</taxon>
        <taxon>Synergistales</taxon>
        <taxon>Aminithiophilaceae</taxon>
        <taxon>Aminithiophilus</taxon>
    </lineage>
</organism>
<dbReference type="Pfam" id="PF00392">
    <property type="entry name" value="GntR"/>
    <property type="match status" value="1"/>
</dbReference>
<dbReference type="RefSeq" id="WP_274374745.1">
    <property type="nucleotide sequence ID" value="NZ_CP072943.1"/>
</dbReference>
<dbReference type="InterPro" id="IPR000524">
    <property type="entry name" value="Tscrpt_reg_HTH_GntR"/>
</dbReference>
<evidence type="ECO:0000313" key="7">
    <source>
        <dbReference type="EMBL" id="QTX33458.1"/>
    </source>
</evidence>
<dbReference type="PROSITE" id="PS50949">
    <property type="entry name" value="HTH_GNTR"/>
    <property type="match status" value="1"/>
</dbReference>
<dbReference type="GO" id="GO:0008483">
    <property type="term" value="F:transaminase activity"/>
    <property type="evidence" value="ECO:0007669"/>
    <property type="project" value="UniProtKB-KW"/>
</dbReference>
<name>A0A9Q7EWQ0_9BACT</name>
<evidence type="ECO:0000256" key="2">
    <source>
        <dbReference type="ARBA" id="ARBA00022898"/>
    </source>
</evidence>
<dbReference type="InterPro" id="IPR036390">
    <property type="entry name" value="WH_DNA-bd_sf"/>
</dbReference>
<dbReference type="CDD" id="cd00609">
    <property type="entry name" value="AAT_like"/>
    <property type="match status" value="1"/>
</dbReference>
<dbReference type="SUPFAM" id="SSF46785">
    <property type="entry name" value="Winged helix' DNA-binding domain"/>
    <property type="match status" value="1"/>
</dbReference>
<proteinExistence type="inferred from homology"/>
<dbReference type="Gene3D" id="1.10.10.10">
    <property type="entry name" value="Winged helix-like DNA-binding domain superfamily/Winged helix DNA-binding domain"/>
    <property type="match status" value="1"/>
</dbReference>
<feature type="domain" description="HTH gntR-type" evidence="6">
    <location>
        <begin position="12"/>
        <end position="80"/>
    </location>
</feature>
<sequence>MLEIPLQRGTSCPLYRQIARHLKTMIDRGTLAAGLRLPGTRELAQALSVSRTTTTEAYGLLVSEGYIVERGRSGSYVAPRPSAPPTVAAAFVEPLWDLASENPSPGLLPSSSVRGLIRSLLAEGGDLFASSPVEGRDDLRSALVAHGALRGIPARSAHLVVTGGGLEGLSTALGALKELGTKKVWVEELTFPDFVAMARSEGLDVGSLPLDEEALVGCLGTVGAGEVVYLIPSFHNPTGRTLSFEARRALLAEGERRGFWIIEDDTYGEFRYGLSSVPALKSLDGADRVLYIGSFSQLLLPGLRVGYALLPPSLRESFLAVKSRRQGPVSTLTQRVALGFISGGGLDRGLVRLRAILSRRMETLVEALRREFPQWETTKPQGGIYLWADTGSTDGRVVADVARSRGVALMAGAPFAWPNRAVCGLRFSVSRLDGAALSGAVRILKENGPW</sequence>
<dbReference type="SMART" id="SM00345">
    <property type="entry name" value="HTH_GNTR"/>
    <property type="match status" value="1"/>
</dbReference>
<keyword evidence="8" id="KW-1185">Reference proteome</keyword>
<dbReference type="PANTHER" id="PTHR46577">
    <property type="entry name" value="HTH-TYPE TRANSCRIPTIONAL REGULATORY PROTEIN GABR"/>
    <property type="match status" value="1"/>
</dbReference>
<keyword evidence="2" id="KW-0663">Pyridoxal phosphate</keyword>
<dbReference type="GO" id="GO:0030170">
    <property type="term" value="F:pyridoxal phosphate binding"/>
    <property type="evidence" value="ECO:0007669"/>
    <property type="project" value="InterPro"/>
</dbReference>
<dbReference type="InterPro" id="IPR051446">
    <property type="entry name" value="HTH_trans_reg/aminotransferase"/>
</dbReference>
<evidence type="ECO:0000256" key="5">
    <source>
        <dbReference type="ARBA" id="ARBA00023163"/>
    </source>
</evidence>
<reference evidence="8" key="1">
    <citation type="submission" date="2021-04" db="EMBL/GenBank/DDBJ databases">
        <title>A novel Synergistetes isolate from a pyrite-forming mixed culture.</title>
        <authorList>
            <person name="Bunk B."/>
            <person name="Sproer C."/>
            <person name="Spring S."/>
            <person name="Pester M."/>
        </authorList>
    </citation>
    <scope>NUCLEOTIDE SEQUENCE [LARGE SCALE GENOMIC DNA]</scope>
    <source>
        <strain evidence="8">J.5.4.2-T.3.5.2</strain>
    </source>
</reference>
<dbReference type="Pfam" id="PF00155">
    <property type="entry name" value="Aminotran_1_2"/>
    <property type="match status" value="1"/>
</dbReference>
<evidence type="ECO:0000256" key="3">
    <source>
        <dbReference type="ARBA" id="ARBA00023015"/>
    </source>
</evidence>
<protein>
    <submittedName>
        <fullName evidence="7">PLP-dependent aminotransferase family protein</fullName>
    </submittedName>
</protein>
<dbReference type="Proteomes" id="UP000671879">
    <property type="component" value="Chromosome"/>
</dbReference>
<dbReference type="PANTHER" id="PTHR46577:SF2">
    <property type="entry name" value="TRANSCRIPTIONAL REGULATORY PROTEIN"/>
    <property type="match status" value="1"/>
</dbReference>
<dbReference type="InterPro" id="IPR015421">
    <property type="entry name" value="PyrdxlP-dep_Trfase_major"/>
</dbReference>
<dbReference type="CDD" id="cd07377">
    <property type="entry name" value="WHTH_GntR"/>
    <property type="match status" value="1"/>
</dbReference>
<dbReference type="GO" id="GO:0003700">
    <property type="term" value="F:DNA-binding transcription factor activity"/>
    <property type="evidence" value="ECO:0007669"/>
    <property type="project" value="InterPro"/>
</dbReference>